<dbReference type="Proteomes" id="UP000095192">
    <property type="component" value="Unassembled WGS sequence"/>
</dbReference>
<organism evidence="2 3">
    <name type="scientific">Cyclospora cayetanensis</name>
    <dbReference type="NCBI Taxonomy" id="88456"/>
    <lineage>
        <taxon>Eukaryota</taxon>
        <taxon>Sar</taxon>
        <taxon>Alveolata</taxon>
        <taxon>Apicomplexa</taxon>
        <taxon>Conoidasida</taxon>
        <taxon>Coccidia</taxon>
        <taxon>Eucoccidiorida</taxon>
        <taxon>Eimeriorina</taxon>
        <taxon>Eimeriidae</taxon>
        <taxon>Cyclospora</taxon>
    </lineage>
</organism>
<evidence type="ECO:0000313" key="3">
    <source>
        <dbReference type="Proteomes" id="UP000095192"/>
    </source>
</evidence>
<dbReference type="InParanoid" id="A0A1D3CV86"/>
<sequence length="79" mass="8716">MPSFKGMQRSNNAFTRKAYQRRVLLYAGRGAGTTSPPTPPLHRNTPQQGPPAAWSGSRWKRREGEGALLIGVRALGREI</sequence>
<protein>
    <submittedName>
        <fullName evidence="2">Uncharacterized protein</fullName>
    </submittedName>
</protein>
<evidence type="ECO:0000313" key="2">
    <source>
        <dbReference type="EMBL" id="OEH75101.1"/>
    </source>
</evidence>
<name>A0A1D3CV86_9EIME</name>
<dbReference type="AlphaFoldDB" id="A0A1D3CV86"/>
<comment type="caution">
    <text evidence="2">The sequence shown here is derived from an EMBL/GenBank/DDBJ whole genome shotgun (WGS) entry which is preliminary data.</text>
</comment>
<dbReference type="EMBL" id="JROU02001829">
    <property type="protein sequence ID" value="OEH75101.1"/>
    <property type="molecule type" value="Genomic_DNA"/>
</dbReference>
<feature type="region of interest" description="Disordered" evidence="1">
    <location>
        <begin position="29"/>
        <end position="60"/>
    </location>
</feature>
<keyword evidence="3" id="KW-1185">Reference proteome</keyword>
<accession>A0A1D3CV86</accession>
<gene>
    <name evidence="2" type="ORF">cyc_03239</name>
</gene>
<proteinExistence type="predicted"/>
<reference evidence="2 3" key="1">
    <citation type="journal article" date="2016" name="BMC Genomics">
        <title>Comparative genomics reveals Cyclospora cayetanensis possesses coccidia-like metabolism and invasion components but unique surface antigens.</title>
        <authorList>
            <person name="Liu S."/>
            <person name="Wang L."/>
            <person name="Zheng H."/>
            <person name="Xu Z."/>
            <person name="Roellig D.M."/>
            <person name="Li N."/>
            <person name="Frace M.A."/>
            <person name="Tang K."/>
            <person name="Arrowood M.J."/>
            <person name="Moss D.M."/>
            <person name="Zhang L."/>
            <person name="Feng Y."/>
            <person name="Xiao L."/>
        </authorList>
    </citation>
    <scope>NUCLEOTIDE SEQUENCE [LARGE SCALE GENOMIC DNA]</scope>
    <source>
        <strain evidence="2 3">CHN_HEN01</strain>
    </source>
</reference>
<dbReference type="VEuPathDB" id="ToxoDB:cyc_03239"/>
<evidence type="ECO:0000256" key="1">
    <source>
        <dbReference type="SAM" id="MobiDB-lite"/>
    </source>
</evidence>